<keyword evidence="1" id="KW-0732">Signal</keyword>
<dbReference type="AlphaFoldDB" id="A0A9N8HJM6"/>
<dbReference type="Proteomes" id="UP001153069">
    <property type="component" value="Unassembled WGS sequence"/>
</dbReference>
<accession>A0A9N8HJM6</accession>
<dbReference type="EMBL" id="CAICTM010000560">
    <property type="protein sequence ID" value="CAB9512908.1"/>
    <property type="molecule type" value="Genomic_DNA"/>
</dbReference>
<dbReference type="OrthoDB" id="63441at2759"/>
<feature type="signal peptide" evidence="1">
    <location>
        <begin position="1"/>
        <end position="19"/>
    </location>
</feature>
<evidence type="ECO:0000313" key="3">
    <source>
        <dbReference type="Proteomes" id="UP001153069"/>
    </source>
</evidence>
<evidence type="ECO:0000313" key="2">
    <source>
        <dbReference type="EMBL" id="CAB9512908.1"/>
    </source>
</evidence>
<evidence type="ECO:0000256" key="1">
    <source>
        <dbReference type="SAM" id="SignalP"/>
    </source>
</evidence>
<comment type="caution">
    <text evidence="2">The sequence shown here is derived from an EMBL/GenBank/DDBJ whole genome shotgun (WGS) entry which is preliminary data.</text>
</comment>
<gene>
    <name evidence="2" type="ORF">SEMRO_561_G166800.1</name>
</gene>
<keyword evidence="3" id="KW-1185">Reference proteome</keyword>
<feature type="chain" id="PRO_5040247259" evidence="1">
    <location>
        <begin position="20"/>
        <end position="219"/>
    </location>
</feature>
<reference evidence="2" key="1">
    <citation type="submission" date="2020-06" db="EMBL/GenBank/DDBJ databases">
        <authorList>
            <consortium name="Plant Systems Biology data submission"/>
        </authorList>
    </citation>
    <scope>NUCLEOTIDE SEQUENCE</scope>
    <source>
        <strain evidence="2">D6</strain>
    </source>
</reference>
<organism evidence="2 3">
    <name type="scientific">Seminavis robusta</name>
    <dbReference type="NCBI Taxonomy" id="568900"/>
    <lineage>
        <taxon>Eukaryota</taxon>
        <taxon>Sar</taxon>
        <taxon>Stramenopiles</taxon>
        <taxon>Ochrophyta</taxon>
        <taxon>Bacillariophyta</taxon>
        <taxon>Bacillariophyceae</taxon>
        <taxon>Bacillariophycidae</taxon>
        <taxon>Naviculales</taxon>
        <taxon>Naviculaceae</taxon>
        <taxon>Seminavis</taxon>
    </lineage>
</organism>
<sequence length="219" mass="24310">MSPFAFYAVVVLITTCIAAVVVQPKKESTPMTSPLRQAVQCKCGKVQLAIDSPSALRFVCYSKDYRGYYNSLNELAKEKNKEPNAVLDSWGGVDLTQIYPSEISVKEGSNLLTPTLIREGSPVRRVYASCCDTPMFDIGSAAALINTDLLEETNKPAVKFRILGRHALSNDKEKAPPNMSWSVPFGWFWTMPGRIQKDKMEPTPIDLSSPQILKNFKEG</sequence>
<name>A0A9N8HJM6_9STRA</name>
<proteinExistence type="predicted"/>
<protein>
    <submittedName>
        <fullName evidence="2">Uncharacterized protein</fullName>
    </submittedName>
</protein>